<gene>
    <name evidence="3" type="ORF">LKD31_05045</name>
</gene>
<accession>A0AAE3AGQ5</accession>
<proteinExistence type="inferred from homology"/>
<name>A0AAE3AGQ5_9FIRM</name>
<evidence type="ECO:0000256" key="2">
    <source>
        <dbReference type="ARBA" id="ARBA00022649"/>
    </source>
</evidence>
<evidence type="ECO:0000313" key="4">
    <source>
        <dbReference type="Proteomes" id="UP001199424"/>
    </source>
</evidence>
<comment type="caution">
    <text evidence="3">The sequence shown here is derived from an EMBL/GenBank/DDBJ whole genome shotgun (WGS) entry which is preliminary data.</text>
</comment>
<dbReference type="EMBL" id="JAJEQC010000004">
    <property type="protein sequence ID" value="MCC2136379.1"/>
    <property type="molecule type" value="Genomic_DNA"/>
</dbReference>
<dbReference type="Proteomes" id="UP001199424">
    <property type="component" value="Unassembled WGS sequence"/>
</dbReference>
<dbReference type="InterPro" id="IPR003477">
    <property type="entry name" value="PemK-like"/>
</dbReference>
<organism evidence="3 4">
    <name type="scientific">Hominenteromicrobium mulieris</name>
    <dbReference type="NCBI Taxonomy" id="2885357"/>
    <lineage>
        <taxon>Bacteria</taxon>
        <taxon>Bacillati</taxon>
        <taxon>Bacillota</taxon>
        <taxon>Clostridia</taxon>
        <taxon>Eubacteriales</taxon>
        <taxon>Oscillospiraceae</taxon>
        <taxon>Hominenteromicrobium</taxon>
    </lineage>
</organism>
<dbReference type="InterPro" id="IPR011067">
    <property type="entry name" value="Plasmid_toxin/cell-grow_inhib"/>
</dbReference>
<keyword evidence="4" id="KW-1185">Reference proteome</keyword>
<evidence type="ECO:0000256" key="1">
    <source>
        <dbReference type="ARBA" id="ARBA00007521"/>
    </source>
</evidence>
<dbReference type="Gene3D" id="2.30.30.110">
    <property type="match status" value="1"/>
</dbReference>
<comment type="similarity">
    <text evidence="1">Belongs to the PemK/MazF family.</text>
</comment>
<dbReference type="SUPFAM" id="SSF50118">
    <property type="entry name" value="Cell growth inhibitor/plasmid maintenance toxic component"/>
    <property type="match status" value="1"/>
</dbReference>
<keyword evidence="2" id="KW-1277">Toxin-antitoxin system</keyword>
<dbReference type="RefSeq" id="WP_308448882.1">
    <property type="nucleotide sequence ID" value="NZ_JAJEQC010000004.1"/>
</dbReference>
<dbReference type="Pfam" id="PF02452">
    <property type="entry name" value="PemK_toxin"/>
    <property type="match status" value="1"/>
</dbReference>
<dbReference type="AlphaFoldDB" id="A0AAE3AGQ5"/>
<protein>
    <submittedName>
        <fullName evidence="3">Type II toxin-antitoxin system PemK/MazF family toxin</fullName>
    </submittedName>
</protein>
<dbReference type="GO" id="GO:0003677">
    <property type="term" value="F:DNA binding"/>
    <property type="evidence" value="ECO:0007669"/>
    <property type="project" value="InterPro"/>
</dbReference>
<sequence length="70" mass="8186">MIFINQRNAHAFLCNLQKHLYLTTDSVVLLEQIRVLDKQRLQARLGRLPYSYIQKIDKALAVSIGLWDKC</sequence>
<evidence type="ECO:0000313" key="3">
    <source>
        <dbReference type="EMBL" id="MCC2136379.1"/>
    </source>
</evidence>
<reference evidence="3" key="1">
    <citation type="submission" date="2021-10" db="EMBL/GenBank/DDBJ databases">
        <title>Anaerobic single-cell dispensing facilitates the cultivation of human gut bacteria.</title>
        <authorList>
            <person name="Afrizal A."/>
        </authorList>
    </citation>
    <scope>NUCLEOTIDE SEQUENCE</scope>
    <source>
        <strain evidence="3">CLA-AA-H250</strain>
    </source>
</reference>